<dbReference type="EMBL" id="WIWJ01000009">
    <property type="protein sequence ID" value="MQT46461.1"/>
    <property type="molecule type" value="Genomic_DNA"/>
</dbReference>
<evidence type="ECO:0000313" key="3">
    <source>
        <dbReference type="Proteomes" id="UP000441404"/>
    </source>
</evidence>
<dbReference type="Pfam" id="PF19619">
    <property type="entry name" value="DUF6124"/>
    <property type="match status" value="1"/>
</dbReference>
<reference evidence="3 4" key="1">
    <citation type="submission" date="2019-10" db="EMBL/GenBank/DDBJ databases">
        <title>Evaluation of single-gene subtyping targets for Pseudomonas.</title>
        <authorList>
            <person name="Reichler S.J."/>
            <person name="Orsi R.H."/>
            <person name="Wiedmann M."/>
            <person name="Martin N.H."/>
            <person name="Murphy S.I."/>
        </authorList>
    </citation>
    <scope>NUCLEOTIDE SEQUENCE [LARGE SCALE GENOMIC DNA]</scope>
    <source>
        <strain evidence="2 4">FSL R10-3254</strain>
        <strain evidence="1 3">FSL R10-3257</strain>
    </source>
</reference>
<evidence type="ECO:0000313" key="4">
    <source>
        <dbReference type="Proteomes" id="UP000489190"/>
    </source>
</evidence>
<dbReference type="OrthoDB" id="7009380at2"/>
<dbReference type="AlphaFoldDB" id="A0A0J6HX48"/>
<comment type="caution">
    <text evidence="1">The sequence shown here is derived from an EMBL/GenBank/DDBJ whole genome shotgun (WGS) entry which is preliminary data.</text>
</comment>
<organism evidence="1 3">
    <name type="scientific">Pseudomonas helleri</name>
    <dbReference type="NCBI Taxonomy" id="1608996"/>
    <lineage>
        <taxon>Bacteria</taxon>
        <taxon>Pseudomonadati</taxon>
        <taxon>Pseudomonadota</taxon>
        <taxon>Gammaproteobacteria</taxon>
        <taxon>Pseudomonadales</taxon>
        <taxon>Pseudomonadaceae</taxon>
        <taxon>Pseudomonas</taxon>
    </lineage>
</organism>
<dbReference type="RefSeq" id="WP_048373219.1">
    <property type="nucleotide sequence ID" value="NZ_CP174501.1"/>
</dbReference>
<evidence type="ECO:0000313" key="1">
    <source>
        <dbReference type="EMBL" id="MQT46461.1"/>
    </source>
</evidence>
<proteinExistence type="predicted"/>
<protein>
    <submittedName>
        <fullName evidence="1">DUF3077 domain-containing protein</fullName>
    </submittedName>
</protein>
<accession>A0A0J6HX48</accession>
<sequence length="116" mass="12358">MKKIVPDPPALPSQEAVQCDALSLDRAATERALNYYLHDHKPPRHVDQATYAIPDNVNVEAALAQASDLLRCAGASACEAGNGLSGHARSLVLSSMHLVELAKAYVDKSLDGLTTH</sequence>
<dbReference type="Proteomes" id="UP000441404">
    <property type="component" value="Unassembled WGS sequence"/>
</dbReference>
<dbReference type="EMBL" id="WIWI01000015">
    <property type="protein sequence ID" value="MQT88878.1"/>
    <property type="molecule type" value="Genomic_DNA"/>
</dbReference>
<dbReference type="Proteomes" id="UP000489190">
    <property type="component" value="Unassembled WGS sequence"/>
</dbReference>
<dbReference type="GeneID" id="97255971"/>
<name>A0A0J6HX48_9PSED</name>
<gene>
    <name evidence="2" type="ORF">GHO39_06960</name>
    <name evidence="1" type="ORF">GHO40_06930</name>
</gene>
<evidence type="ECO:0000313" key="2">
    <source>
        <dbReference type="EMBL" id="MQT88878.1"/>
    </source>
</evidence>